<protein>
    <submittedName>
        <fullName evidence="2">Uncharacterized protein</fullName>
    </submittedName>
</protein>
<name>A0A511XD86_9PROT</name>
<dbReference type="EMBL" id="BJYF01000022">
    <property type="protein sequence ID" value="GEN60918.1"/>
    <property type="molecule type" value="Genomic_DNA"/>
</dbReference>
<evidence type="ECO:0000256" key="1">
    <source>
        <dbReference type="SAM" id="MobiDB-lite"/>
    </source>
</evidence>
<dbReference type="AlphaFoldDB" id="A0A511XD86"/>
<evidence type="ECO:0000313" key="3">
    <source>
        <dbReference type="Proteomes" id="UP000321635"/>
    </source>
</evidence>
<feature type="region of interest" description="Disordered" evidence="1">
    <location>
        <begin position="1"/>
        <end position="27"/>
    </location>
</feature>
<proteinExistence type="predicted"/>
<accession>A0A511XD86</accession>
<evidence type="ECO:0000313" key="2">
    <source>
        <dbReference type="EMBL" id="GEN60918.1"/>
    </source>
</evidence>
<organism evidence="2 3">
    <name type="scientific">Acetobacter nitrogenifigens DSM 23921 = NBRC 105050</name>
    <dbReference type="NCBI Taxonomy" id="1120919"/>
    <lineage>
        <taxon>Bacteria</taxon>
        <taxon>Pseudomonadati</taxon>
        <taxon>Pseudomonadota</taxon>
        <taxon>Alphaproteobacteria</taxon>
        <taxon>Acetobacterales</taxon>
        <taxon>Acetobacteraceae</taxon>
        <taxon>Acetobacter</taxon>
    </lineage>
</organism>
<dbReference type="Proteomes" id="UP000321635">
    <property type="component" value="Unassembled WGS sequence"/>
</dbReference>
<keyword evidence="3" id="KW-1185">Reference proteome</keyword>
<reference evidence="2 3" key="1">
    <citation type="submission" date="2019-07" db="EMBL/GenBank/DDBJ databases">
        <title>Whole genome shotgun sequence of Acetobacter nitrogenifigens NBRC 105050.</title>
        <authorList>
            <person name="Hosoyama A."/>
            <person name="Uohara A."/>
            <person name="Ohji S."/>
            <person name="Ichikawa N."/>
        </authorList>
    </citation>
    <scope>NUCLEOTIDE SEQUENCE [LARGE SCALE GENOMIC DNA]</scope>
    <source>
        <strain evidence="2 3">NBRC 105050</strain>
    </source>
</reference>
<gene>
    <name evidence="2" type="ORF">ANI02nite_28020</name>
</gene>
<comment type="caution">
    <text evidence="2">The sequence shown here is derived from an EMBL/GenBank/DDBJ whole genome shotgun (WGS) entry which is preliminary data.</text>
</comment>
<sequence length="51" mass="5290">MTATTRVRGQSRFKVSRNAGNATGKGGCAAGEKYASGLHVQILFDDDMSAG</sequence>